<keyword evidence="6" id="KW-0863">Zinc-finger</keyword>
<dbReference type="PROSITE" id="PS51873">
    <property type="entry name" value="TRIAD"/>
    <property type="match status" value="1"/>
</dbReference>
<evidence type="ECO:0000313" key="11">
    <source>
        <dbReference type="EMBL" id="KAI6659342.1"/>
    </source>
</evidence>
<dbReference type="Gene3D" id="3.30.40.10">
    <property type="entry name" value="Zinc/RING finger domain, C3HC4 (zinc finger)"/>
    <property type="match status" value="1"/>
</dbReference>
<reference evidence="11 12" key="1">
    <citation type="journal article" date="2023" name="BMC Biol.">
        <title>The compact genome of the sponge Oopsacas minuta (Hexactinellida) is lacking key metazoan core genes.</title>
        <authorList>
            <person name="Santini S."/>
            <person name="Schenkelaars Q."/>
            <person name="Jourda C."/>
            <person name="Duchesne M."/>
            <person name="Belahbib H."/>
            <person name="Rocher C."/>
            <person name="Selva M."/>
            <person name="Riesgo A."/>
            <person name="Vervoort M."/>
            <person name="Leys S.P."/>
            <person name="Kodjabachian L."/>
            <person name="Le Bivic A."/>
            <person name="Borchiellini C."/>
            <person name="Claverie J.M."/>
            <person name="Renard E."/>
        </authorList>
    </citation>
    <scope>NUCLEOTIDE SEQUENCE [LARGE SCALE GENOMIC DNA]</scope>
    <source>
        <strain evidence="11">SPO-2</strain>
    </source>
</reference>
<protein>
    <recommendedName>
        <fullName evidence="2">RBR-type E3 ubiquitin transferase</fullName>
        <ecNumber evidence="2">2.3.2.31</ecNumber>
    </recommendedName>
</protein>
<keyword evidence="8" id="KW-0862">Zinc</keyword>
<dbReference type="InterPro" id="IPR013083">
    <property type="entry name" value="Znf_RING/FYVE/PHD"/>
</dbReference>
<feature type="domain" description="RING-type" evidence="10">
    <location>
        <begin position="14"/>
        <end position="244"/>
    </location>
</feature>
<evidence type="ECO:0000256" key="3">
    <source>
        <dbReference type="ARBA" id="ARBA00022679"/>
    </source>
</evidence>
<keyword evidence="7" id="KW-0833">Ubl conjugation pathway</keyword>
<keyword evidence="5" id="KW-0677">Repeat</keyword>
<keyword evidence="9" id="KW-1133">Transmembrane helix</keyword>
<evidence type="ECO:0000256" key="6">
    <source>
        <dbReference type="ARBA" id="ARBA00022771"/>
    </source>
</evidence>
<sequence>MEYPIENSSLGATEEELCPLCTNTPVSDGRCEMLHCCWMYACAECLRSYIEYRIEDGQYLFPCPMPGCPQKLTDELVNQFISLTQKNKIALLKLNADNSPTKRSCPNCSHITSISEQNYQLMKKAKSSTKSSTKVNQMLCSTCYKPWCYFCYGPTHAGISCKDNLDENNQFNQWTKDWDGVNHQQNAFRCPRCQVPTQRDGGCPSMNCIKCSCYWCYNCGKETSKSNTLLGGHGGDKWEVNACDRYTILGSKKVTKRLRWFKVVQEIVIFTICGVAILTICVPLLPALIFIVPPVIFLFYAAKSF</sequence>
<dbReference type="GO" id="GO:0061630">
    <property type="term" value="F:ubiquitin protein ligase activity"/>
    <property type="evidence" value="ECO:0007669"/>
    <property type="project" value="UniProtKB-EC"/>
</dbReference>
<evidence type="ECO:0000256" key="4">
    <source>
        <dbReference type="ARBA" id="ARBA00022723"/>
    </source>
</evidence>
<dbReference type="Proteomes" id="UP001165289">
    <property type="component" value="Unassembled WGS sequence"/>
</dbReference>
<keyword evidence="9" id="KW-0812">Transmembrane</keyword>
<evidence type="ECO:0000256" key="2">
    <source>
        <dbReference type="ARBA" id="ARBA00012251"/>
    </source>
</evidence>
<evidence type="ECO:0000256" key="1">
    <source>
        <dbReference type="ARBA" id="ARBA00001798"/>
    </source>
</evidence>
<evidence type="ECO:0000256" key="9">
    <source>
        <dbReference type="SAM" id="Phobius"/>
    </source>
</evidence>
<dbReference type="AlphaFoldDB" id="A0AAV7KDI1"/>
<dbReference type="SUPFAM" id="SSF57850">
    <property type="entry name" value="RING/U-box"/>
    <property type="match status" value="2"/>
</dbReference>
<keyword evidence="12" id="KW-1185">Reference proteome</keyword>
<dbReference type="CDD" id="cd20336">
    <property type="entry name" value="Rcat_RBR"/>
    <property type="match status" value="1"/>
</dbReference>
<dbReference type="PANTHER" id="PTHR11685">
    <property type="entry name" value="RBR FAMILY RING FINGER AND IBR DOMAIN-CONTAINING"/>
    <property type="match status" value="1"/>
</dbReference>
<dbReference type="EMBL" id="JAKMXF010000066">
    <property type="protein sequence ID" value="KAI6659342.1"/>
    <property type="molecule type" value="Genomic_DNA"/>
</dbReference>
<keyword evidence="9" id="KW-0472">Membrane</keyword>
<dbReference type="GO" id="GO:0008270">
    <property type="term" value="F:zinc ion binding"/>
    <property type="evidence" value="ECO:0007669"/>
    <property type="project" value="UniProtKB-KW"/>
</dbReference>
<feature type="transmembrane region" description="Helical" evidence="9">
    <location>
        <begin position="267"/>
        <end position="300"/>
    </location>
</feature>
<dbReference type="Gene3D" id="1.20.120.1750">
    <property type="match status" value="1"/>
</dbReference>
<dbReference type="InterPro" id="IPR031127">
    <property type="entry name" value="E3_UB_ligase_RBR"/>
</dbReference>
<dbReference type="InterPro" id="IPR044066">
    <property type="entry name" value="TRIAD_supradom"/>
</dbReference>
<accession>A0AAV7KDI1</accession>
<evidence type="ECO:0000256" key="8">
    <source>
        <dbReference type="ARBA" id="ARBA00022833"/>
    </source>
</evidence>
<comment type="catalytic activity">
    <reaction evidence="1">
        <text>[E2 ubiquitin-conjugating enzyme]-S-ubiquitinyl-L-cysteine + [acceptor protein]-L-lysine = [E2 ubiquitin-conjugating enzyme]-L-cysteine + [acceptor protein]-N(6)-ubiquitinyl-L-lysine.</text>
        <dbReference type="EC" id="2.3.2.31"/>
    </reaction>
</comment>
<gene>
    <name evidence="11" type="ORF">LOD99_15013</name>
</gene>
<comment type="caution">
    <text evidence="11">The sequence shown here is derived from an EMBL/GenBank/DDBJ whole genome shotgun (WGS) entry which is preliminary data.</text>
</comment>
<organism evidence="11 12">
    <name type="scientific">Oopsacas minuta</name>
    <dbReference type="NCBI Taxonomy" id="111878"/>
    <lineage>
        <taxon>Eukaryota</taxon>
        <taxon>Metazoa</taxon>
        <taxon>Porifera</taxon>
        <taxon>Hexactinellida</taxon>
        <taxon>Hexasterophora</taxon>
        <taxon>Lyssacinosida</taxon>
        <taxon>Leucopsacidae</taxon>
        <taxon>Oopsacas</taxon>
    </lineage>
</organism>
<evidence type="ECO:0000313" key="12">
    <source>
        <dbReference type="Proteomes" id="UP001165289"/>
    </source>
</evidence>
<dbReference type="GO" id="GO:0016567">
    <property type="term" value="P:protein ubiquitination"/>
    <property type="evidence" value="ECO:0007669"/>
    <property type="project" value="InterPro"/>
</dbReference>
<evidence type="ECO:0000256" key="5">
    <source>
        <dbReference type="ARBA" id="ARBA00022737"/>
    </source>
</evidence>
<proteinExistence type="predicted"/>
<dbReference type="EC" id="2.3.2.31" evidence="2"/>
<evidence type="ECO:0000259" key="10">
    <source>
        <dbReference type="PROSITE" id="PS51873"/>
    </source>
</evidence>
<keyword evidence="4" id="KW-0479">Metal-binding</keyword>
<dbReference type="Pfam" id="PF01485">
    <property type="entry name" value="IBR"/>
    <property type="match status" value="1"/>
</dbReference>
<keyword evidence="3" id="KW-0808">Transferase</keyword>
<name>A0AAV7KDI1_9METZ</name>
<evidence type="ECO:0000256" key="7">
    <source>
        <dbReference type="ARBA" id="ARBA00022786"/>
    </source>
</evidence>
<dbReference type="InterPro" id="IPR002867">
    <property type="entry name" value="IBR_dom"/>
</dbReference>